<keyword evidence="1" id="KW-0472">Membrane</keyword>
<feature type="transmembrane region" description="Helical" evidence="1">
    <location>
        <begin position="20"/>
        <end position="38"/>
    </location>
</feature>
<dbReference type="RefSeq" id="WP_303680395.1">
    <property type="nucleotide sequence ID" value="NZ_JAXZKC010000016.1"/>
</dbReference>
<accession>A0A1Q6R2M9</accession>
<keyword evidence="1" id="KW-1133">Transmembrane helix</keyword>
<organism evidence="2 3">
    <name type="scientific">Phascolarctobacterium succinatutens</name>
    <dbReference type="NCBI Taxonomy" id="626940"/>
    <lineage>
        <taxon>Bacteria</taxon>
        <taxon>Bacillati</taxon>
        <taxon>Bacillota</taxon>
        <taxon>Negativicutes</taxon>
        <taxon>Acidaminococcales</taxon>
        <taxon>Acidaminococcaceae</taxon>
        <taxon>Phascolarctobacterium</taxon>
    </lineage>
</organism>
<name>A0A1Q6R2M9_9FIRM</name>
<comment type="caution">
    <text evidence="2">The sequence shown here is derived from an EMBL/GenBank/DDBJ whole genome shotgun (WGS) entry which is preliminary data.</text>
</comment>
<dbReference type="EMBL" id="MNTG01000044">
    <property type="protein sequence ID" value="OLA36576.1"/>
    <property type="molecule type" value="Genomic_DNA"/>
</dbReference>
<evidence type="ECO:0000313" key="3">
    <source>
        <dbReference type="Proteomes" id="UP000186777"/>
    </source>
</evidence>
<proteinExistence type="predicted"/>
<reference evidence="2 3" key="1">
    <citation type="journal article" date="2016" name="Nat. Biotechnol.">
        <title>Measurement of bacterial replication rates in microbial communities.</title>
        <authorList>
            <person name="Brown C.T."/>
            <person name="Olm M.R."/>
            <person name="Thomas B.C."/>
            <person name="Banfield J.F."/>
        </authorList>
    </citation>
    <scope>NUCLEOTIDE SEQUENCE [LARGE SCALE GENOMIC DNA]</scope>
    <source>
        <strain evidence="2">46_33</strain>
    </source>
</reference>
<sequence length="84" mass="9513">MRKIINMLKKNDNAYSVGRICAVIGFAVWVLVTLWLAFWARTWGNYESCTLGMVALLLVQLGNKAIETRAFKVSSEEVNKTTKM</sequence>
<protein>
    <submittedName>
        <fullName evidence="2">Uncharacterized protein</fullName>
    </submittedName>
</protein>
<evidence type="ECO:0000256" key="1">
    <source>
        <dbReference type="SAM" id="Phobius"/>
    </source>
</evidence>
<evidence type="ECO:0000313" key="2">
    <source>
        <dbReference type="EMBL" id="OLA36576.1"/>
    </source>
</evidence>
<dbReference type="Proteomes" id="UP000186777">
    <property type="component" value="Unassembled WGS sequence"/>
</dbReference>
<gene>
    <name evidence="2" type="ORF">BHW43_09705</name>
</gene>
<dbReference type="AlphaFoldDB" id="A0A1Q6R2M9"/>
<dbReference type="STRING" id="626940.BHW43_09705"/>
<keyword evidence="1" id="KW-0812">Transmembrane</keyword>